<reference evidence="2" key="1">
    <citation type="journal article" date="2015" name="Nature">
        <title>Complex archaea that bridge the gap between prokaryotes and eukaryotes.</title>
        <authorList>
            <person name="Spang A."/>
            <person name="Saw J.H."/>
            <person name="Jorgensen S.L."/>
            <person name="Zaremba-Niedzwiedzka K."/>
            <person name="Martijn J."/>
            <person name="Lind A.E."/>
            <person name="van Eijk R."/>
            <person name="Schleper C."/>
            <person name="Guy L."/>
            <person name="Ettema T.J."/>
        </authorList>
    </citation>
    <scope>NUCLEOTIDE SEQUENCE</scope>
</reference>
<feature type="region of interest" description="Disordered" evidence="1">
    <location>
        <begin position="73"/>
        <end position="100"/>
    </location>
</feature>
<protein>
    <submittedName>
        <fullName evidence="2">Uncharacterized protein</fullName>
    </submittedName>
</protein>
<name>A0A0F9D6T7_9ZZZZ</name>
<organism evidence="2">
    <name type="scientific">marine sediment metagenome</name>
    <dbReference type="NCBI Taxonomy" id="412755"/>
    <lineage>
        <taxon>unclassified sequences</taxon>
        <taxon>metagenomes</taxon>
        <taxon>ecological metagenomes</taxon>
    </lineage>
</organism>
<dbReference type="AlphaFoldDB" id="A0A0F9D6T7"/>
<comment type="caution">
    <text evidence="2">The sequence shown here is derived from an EMBL/GenBank/DDBJ whole genome shotgun (WGS) entry which is preliminary data.</text>
</comment>
<proteinExistence type="predicted"/>
<evidence type="ECO:0000256" key="1">
    <source>
        <dbReference type="SAM" id="MobiDB-lite"/>
    </source>
</evidence>
<dbReference type="EMBL" id="LAZR01043143">
    <property type="protein sequence ID" value="KKL07793.1"/>
    <property type="molecule type" value="Genomic_DNA"/>
</dbReference>
<accession>A0A0F9D6T7</accession>
<gene>
    <name evidence="2" type="ORF">LCGC14_2582450</name>
</gene>
<evidence type="ECO:0000313" key="2">
    <source>
        <dbReference type="EMBL" id="KKL07793.1"/>
    </source>
</evidence>
<sequence>MNNEVIVLLAREFGWTLDEIGKLSPRQLVDIVNELVYQRQVDGYNRSYGFAFLASVICNLVSKKRVRPEDFVGAMPQRDDDPTEEELFNLAKQTRRDNGG</sequence>